<reference evidence="2 3" key="1">
    <citation type="journal article" date="2010" name="Science">
        <title>Plasticity of animal genome architecture unmasked by rapid evolution of a pelagic tunicate.</title>
        <authorList>
            <person name="Denoeud F."/>
            <person name="Henriet S."/>
            <person name="Mungpakdee S."/>
            <person name="Aury J.M."/>
            <person name="Da Silva C."/>
            <person name="Brinkmann H."/>
            <person name="Mikhaleva J."/>
            <person name="Olsen L.C."/>
            <person name="Jubin C."/>
            <person name="Canestro C."/>
            <person name="Bouquet J.M."/>
            <person name="Danks G."/>
            <person name="Poulain J."/>
            <person name="Campsteijn C."/>
            <person name="Adamski M."/>
            <person name="Cross I."/>
            <person name="Yadetie F."/>
            <person name="Muffato M."/>
            <person name="Louis A."/>
            <person name="Butcher S."/>
            <person name="Tsagkogeorga G."/>
            <person name="Konrad A."/>
            <person name="Singh S."/>
            <person name="Jensen M.F."/>
            <person name="Cong E.H."/>
            <person name="Eikeseth-Otteraa H."/>
            <person name="Noel B."/>
            <person name="Anthouard V."/>
            <person name="Porcel B.M."/>
            <person name="Kachouri-Lafond R."/>
            <person name="Nishino A."/>
            <person name="Ugolini M."/>
            <person name="Chourrout P."/>
            <person name="Nishida H."/>
            <person name="Aasland R."/>
            <person name="Huzurbazar S."/>
            <person name="Westhof E."/>
            <person name="Delsuc F."/>
            <person name="Lehrach H."/>
            <person name="Reinhardt R."/>
            <person name="Weissenbach J."/>
            <person name="Roy S.W."/>
            <person name="Artiguenave F."/>
            <person name="Postlethwait J.H."/>
            <person name="Manak J.R."/>
            <person name="Thompson E.M."/>
            <person name="Jaillon O."/>
            <person name="Du Pasquier L."/>
            <person name="Boudinot P."/>
            <person name="Liberles D.A."/>
            <person name="Volff J.N."/>
            <person name="Philippe H."/>
            <person name="Lenhard B."/>
            <person name="Roest Crollius H."/>
            <person name="Wincker P."/>
            <person name="Chourrout D."/>
        </authorList>
    </citation>
    <scope>NUCLEOTIDE SEQUENCE [LARGE SCALE GENOMIC DNA]</scope>
</reference>
<evidence type="ECO:0000313" key="3">
    <source>
        <dbReference type="Proteomes" id="UP000001307"/>
    </source>
</evidence>
<feature type="region of interest" description="Disordered" evidence="1">
    <location>
        <begin position="163"/>
        <end position="187"/>
    </location>
</feature>
<name>E4XX74_OIKDI</name>
<evidence type="ECO:0000256" key="1">
    <source>
        <dbReference type="SAM" id="MobiDB-lite"/>
    </source>
</evidence>
<dbReference type="AlphaFoldDB" id="E4XX74"/>
<gene>
    <name evidence="2" type="ORF">GSOID_T00007254001</name>
</gene>
<protein>
    <submittedName>
        <fullName evidence="2">Uncharacterized protein</fullName>
    </submittedName>
</protein>
<keyword evidence="3" id="KW-1185">Reference proteome</keyword>
<accession>E4XX74</accession>
<dbReference type="Proteomes" id="UP000001307">
    <property type="component" value="Unassembled WGS sequence"/>
</dbReference>
<organism evidence="2 3">
    <name type="scientific">Oikopleura dioica</name>
    <name type="common">Tunicate</name>
    <dbReference type="NCBI Taxonomy" id="34765"/>
    <lineage>
        <taxon>Eukaryota</taxon>
        <taxon>Metazoa</taxon>
        <taxon>Chordata</taxon>
        <taxon>Tunicata</taxon>
        <taxon>Appendicularia</taxon>
        <taxon>Copelata</taxon>
        <taxon>Oikopleuridae</taxon>
        <taxon>Oikopleura</taxon>
    </lineage>
</organism>
<dbReference type="EMBL" id="FN653269">
    <property type="protein sequence ID" value="CBY14268.1"/>
    <property type="molecule type" value="Genomic_DNA"/>
</dbReference>
<sequence>MIAKHREKKRYDKRRSRSGQFEFRLVDVSRRPKVQIEGLCTPCGPPIESVRYQLGRAHVTCTGQALRGREIGVEFLRHQNCQQLIQKPSNLDGSLDVIRSSMFSPRSIIQLSQIQLITNTSADLKFRRLPDHLPSPPSPSPHTLLRSLEINKAANLRLFPTIKSPRESSEKRSSERKLFKSTANENPESKMAVKQTAEFHNQEIIKNFSQQEAFLRILKALVAQDPFQPINELELIEETILYIKLLKCQVDAVKSTV</sequence>
<evidence type="ECO:0000313" key="2">
    <source>
        <dbReference type="EMBL" id="CBY14268.1"/>
    </source>
</evidence>
<feature type="compositionally biased region" description="Basic and acidic residues" evidence="1">
    <location>
        <begin position="164"/>
        <end position="178"/>
    </location>
</feature>
<dbReference type="InParanoid" id="E4XX74"/>
<proteinExistence type="predicted"/>